<accession>A0ACC1C1I8</accession>
<name>A0ACC1C1I8_9ROSI</name>
<protein>
    <submittedName>
        <fullName evidence="1">Uncharacterized protein</fullName>
    </submittedName>
</protein>
<reference evidence="2" key="1">
    <citation type="journal article" date="2023" name="G3 (Bethesda)">
        <title>Genome assembly and association tests identify interacting loci associated with vigor, precocity, and sex in interspecific pistachio rootstocks.</title>
        <authorList>
            <person name="Palmer W."/>
            <person name="Jacygrad E."/>
            <person name="Sagayaradj S."/>
            <person name="Cavanaugh K."/>
            <person name="Han R."/>
            <person name="Bertier L."/>
            <person name="Beede B."/>
            <person name="Kafkas S."/>
            <person name="Golino D."/>
            <person name="Preece J."/>
            <person name="Michelmore R."/>
        </authorList>
    </citation>
    <scope>NUCLEOTIDE SEQUENCE [LARGE SCALE GENOMIC DNA]</scope>
</reference>
<keyword evidence="2" id="KW-1185">Reference proteome</keyword>
<dbReference type="Proteomes" id="UP001164250">
    <property type="component" value="Chromosome 2"/>
</dbReference>
<dbReference type="EMBL" id="CM047898">
    <property type="protein sequence ID" value="KAJ0105952.1"/>
    <property type="molecule type" value="Genomic_DNA"/>
</dbReference>
<organism evidence="1 2">
    <name type="scientific">Pistacia atlantica</name>
    <dbReference type="NCBI Taxonomy" id="434234"/>
    <lineage>
        <taxon>Eukaryota</taxon>
        <taxon>Viridiplantae</taxon>
        <taxon>Streptophyta</taxon>
        <taxon>Embryophyta</taxon>
        <taxon>Tracheophyta</taxon>
        <taxon>Spermatophyta</taxon>
        <taxon>Magnoliopsida</taxon>
        <taxon>eudicotyledons</taxon>
        <taxon>Gunneridae</taxon>
        <taxon>Pentapetalae</taxon>
        <taxon>rosids</taxon>
        <taxon>malvids</taxon>
        <taxon>Sapindales</taxon>
        <taxon>Anacardiaceae</taxon>
        <taxon>Pistacia</taxon>
    </lineage>
</organism>
<gene>
    <name evidence="1" type="ORF">Patl1_17745</name>
</gene>
<comment type="caution">
    <text evidence="1">The sequence shown here is derived from an EMBL/GenBank/DDBJ whole genome shotgun (WGS) entry which is preliminary data.</text>
</comment>
<proteinExistence type="predicted"/>
<sequence>MSPINRTGMLDSMSRYKIYIEGYAWSVSEKYILACDSMTLLVKPHYYDFFLRNLQPVEHYWPIREDQKCKSIKFAVDWGNNHKQKAQEIGKAASNFIQEKVKMDDVYDYMFHLLNEYAKLLKFKAMVPEGAVEICSEIMACMANGLEKKFMVESMVKGPSITSPCTMPPPYEPKVLGAFYRRKVNAIRRVENWENTYWDSFNKQ</sequence>
<evidence type="ECO:0000313" key="2">
    <source>
        <dbReference type="Proteomes" id="UP001164250"/>
    </source>
</evidence>
<evidence type="ECO:0000313" key="1">
    <source>
        <dbReference type="EMBL" id="KAJ0105952.1"/>
    </source>
</evidence>